<accession>A0A1Q2M3G4</accession>
<dbReference type="Gene3D" id="2.130.10.130">
    <property type="entry name" value="Integrin alpha, N-terminal"/>
    <property type="match status" value="2"/>
</dbReference>
<dbReference type="PANTHER" id="PTHR46580">
    <property type="entry name" value="SENSOR KINASE-RELATED"/>
    <property type="match status" value="1"/>
</dbReference>
<dbReference type="KEGG" id="maga:Mag101_05815"/>
<dbReference type="InterPro" id="IPR028994">
    <property type="entry name" value="Integrin_alpha_N"/>
</dbReference>
<dbReference type="InterPro" id="IPR013517">
    <property type="entry name" value="FG-GAP"/>
</dbReference>
<dbReference type="PANTHER" id="PTHR46580:SF4">
    <property type="entry name" value="ATP_GTP-BINDING PROTEIN"/>
    <property type="match status" value="1"/>
</dbReference>
<dbReference type="EMBL" id="CP019650">
    <property type="protein sequence ID" value="AQQ67206.1"/>
    <property type="molecule type" value="Genomic_DNA"/>
</dbReference>
<sequence>MHFSPVSTGFFKQQKNLRKWGAPTVADLDQDGWPDVLLNEHGFGVRVIWNNAGTYSDAQDLLMGDSHGTSVADFDRDGLLEVIVARGGGSGKNARNSIIYRVGKDRTFTRIEDFPEPLLKMRGRTVQFADLDHDGTADLLNFAFPSLGTRGDSENYLYRNAGDGTLALAGRLQAKVRGDGQRTLITDIDQDGRQDLLLYGHGPISLHRGNGDFQFSEVTAQRLPEAYTHVTSALELDFDNDGDFDIVLSRAHGFESGDTFYDAETQVFGFYARRGGFAFDLESGDLLQLVNYQSPWPHKQLYLGESAYKLPLPGETHSGKTLNLVNSDSLGWPDMRERQGLHAGYIGNRTWRIGGDIWSPTSGVVKGITKKPGLGDATSKEPPANVLLENRDGVFVDVSAEKGLGAGLNSTGVVVADFDNDGYQDLVFIQRGNLISAIHGEVFLNQGGERFARAESHNVASGDLGAWGLGGIALDFNKDGKQDVLFGNERGKWHLHENATDNGNRSLTIDVAGPVLGDVSSDVSGGTVLDGLVKVTACGNRQIRRVGESGAGYERGFNRYLHFGLGDCVGPVQVDASWTNGRGNSRVIDGENLQGNFTYVLQEQSAN</sequence>
<dbReference type="AlphaFoldDB" id="A0A1Q2M3G4"/>
<organism evidence="2 3">
    <name type="scientific">Microbulbifer agarilyticus</name>
    <dbReference type="NCBI Taxonomy" id="260552"/>
    <lineage>
        <taxon>Bacteria</taxon>
        <taxon>Pseudomonadati</taxon>
        <taxon>Pseudomonadota</taxon>
        <taxon>Gammaproteobacteria</taxon>
        <taxon>Cellvibrionales</taxon>
        <taxon>Microbulbiferaceae</taxon>
        <taxon>Microbulbifer</taxon>
    </lineage>
</organism>
<dbReference type="STRING" id="260552.Mag101_05815"/>
<dbReference type="SUPFAM" id="SSF69318">
    <property type="entry name" value="Integrin alpha N-terminal domain"/>
    <property type="match status" value="2"/>
</dbReference>
<evidence type="ECO:0000313" key="3">
    <source>
        <dbReference type="Proteomes" id="UP000188219"/>
    </source>
</evidence>
<evidence type="ECO:0000313" key="2">
    <source>
        <dbReference type="EMBL" id="AQQ67206.1"/>
    </source>
</evidence>
<keyword evidence="1" id="KW-0732">Signal</keyword>
<evidence type="ECO:0000256" key="1">
    <source>
        <dbReference type="ARBA" id="ARBA00022729"/>
    </source>
</evidence>
<gene>
    <name evidence="2" type="ORF">Mag101_05815</name>
</gene>
<name>A0A1Q2M3G4_9GAMM</name>
<evidence type="ECO:0008006" key="4">
    <source>
        <dbReference type="Google" id="ProtNLM"/>
    </source>
</evidence>
<protein>
    <recommendedName>
        <fullName evidence="4">ASPIC/UnbV domain-containing protein</fullName>
    </recommendedName>
</protein>
<keyword evidence="3" id="KW-1185">Reference proteome</keyword>
<dbReference type="Proteomes" id="UP000188219">
    <property type="component" value="Chromosome"/>
</dbReference>
<dbReference type="Pfam" id="PF13517">
    <property type="entry name" value="FG-GAP_3"/>
    <property type="match status" value="3"/>
</dbReference>
<reference evidence="2" key="1">
    <citation type="submission" date="2017-02" db="EMBL/GenBank/DDBJ databases">
        <title>Genome of Microbulbifer agarilyticus GP101.</title>
        <authorList>
            <person name="Jung J."/>
            <person name="Bae S.S."/>
            <person name="Baek K."/>
        </authorList>
    </citation>
    <scope>NUCLEOTIDE SEQUENCE [LARGE SCALE GENOMIC DNA]</scope>
    <source>
        <strain evidence="2">GP101</strain>
    </source>
</reference>
<proteinExistence type="predicted"/>